<dbReference type="Gene3D" id="6.10.250.1300">
    <property type="match status" value="1"/>
</dbReference>
<dbReference type="InterPro" id="IPR031928">
    <property type="entry name" value="RsdA_SigD-bd"/>
</dbReference>
<accession>M3V0E4</accession>
<feature type="compositionally biased region" description="Polar residues" evidence="1">
    <location>
        <begin position="194"/>
        <end position="205"/>
    </location>
</feature>
<sequence>MSNWREPRDADSGPIDVGAVGRDDTFIDDLAAGRPTPVADDVEYDLAVMITAWRSDALSAPIPAEPTLAQIDDAMKVREGRGSLSRRLRIVSGAAAIMAVLGAGLMVLSEGAEPGDPLWAVKQVVFSEQAEQTQARVNVEDNLRAAEAAFRAGDEDKARELISKAESDLGPVNDKDMASKLRDQINDLRVSVPNLPTVTVQTSPSDRPDEPSDTTNPGEPSDTDDPDSPSTSPTKPPTSSSKPSSSTSPSKPPTRTSVPSFTFTIPIPIG</sequence>
<evidence type="ECO:0000256" key="1">
    <source>
        <dbReference type="SAM" id="MobiDB-lite"/>
    </source>
</evidence>
<gene>
    <name evidence="4" type="ORF">GM1_051_00190</name>
</gene>
<dbReference type="eggNOG" id="ENOG5033V1E">
    <property type="taxonomic scope" value="Bacteria"/>
</dbReference>
<keyword evidence="2" id="KW-0472">Membrane</keyword>
<evidence type="ECO:0000313" key="5">
    <source>
        <dbReference type="Proteomes" id="UP000035009"/>
    </source>
</evidence>
<keyword evidence="5" id="KW-1185">Reference proteome</keyword>
<evidence type="ECO:0000259" key="3">
    <source>
        <dbReference type="Pfam" id="PF16751"/>
    </source>
</evidence>
<feature type="transmembrane region" description="Helical" evidence="2">
    <location>
        <begin position="88"/>
        <end position="108"/>
    </location>
</feature>
<evidence type="ECO:0000256" key="2">
    <source>
        <dbReference type="SAM" id="Phobius"/>
    </source>
</evidence>
<dbReference type="EMBL" id="BAOP01000051">
    <property type="protein sequence ID" value="GAC81927.1"/>
    <property type="molecule type" value="Genomic_DNA"/>
</dbReference>
<dbReference type="Proteomes" id="UP000035009">
    <property type="component" value="Unassembled WGS sequence"/>
</dbReference>
<dbReference type="AlphaFoldDB" id="M3V0E4"/>
<feature type="compositionally biased region" description="Basic and acidic residues" evidence="1">
    <location>
        <begin position="1"/>
        <end position="11"/>
    </location>
</feature>
<keyword evidence="2" id="KW-0812">Transmembrane</keyword>
<dbReference type="RefSeq" id="WP_008382076.1">
    <property type="nucleotide sequence ID" value="NZ_BAOP01000051.1"/>
</dbReference>
<name>M3V0E4_GORML</name>
<dbReference type="Pfam" id="PF16751">
    <property type="entry name" value="RsdA_SigD_bd"/>
    <property type="match status" value="1"/>
</dbReference>
<dbReference type="OrthoDB" id="5191711at2"/>
<reference evidence="4 5" key="1">
    <citation type="submission" date="2013-02" db="EMBL/GenBank/DDBJ databases">
        <title>Whole genome shotgun sequence of Gordonia malaquae NBRC 108250.</title>
        <authorList>
            <person name="Yoshida I."/>
            <person name="Hosoyama A."/>
            <person name="Tsuchikane K."/>
            <person name="Ando Y."/>
            <person name="Baba S."/>
            <person name="Ohji S."/>
            <person name="Hamada M."/>
            <person name="Tamura T."/>
            <person name="Yamazoe A."/>
            <person name="Yamazaki S."/>
            <person name="Fujita N."/>
        </authorList>
    </citation>
    <scope>NUCLEOTIDE SEQUENCE [LARGE SCALE GENOMIC DNA]</scope>
    <source>
        <strain evidence="4 5">NBRC 108250</strain>
    </source>
</reference>
<feature type="domain" description="Anti-sigma-D factor RsdA sigma factor binding region" evidence="3">
    <location>
        <begin position="16"/>
        <end position="61"/>
    </location>
</feature>
<comment type="caution">
    <text evidence="4">The sequence shown here is derived from an EMBL/GenBank/DDBJ whole genome shotgun (WGS) entry which is preliminary data.</text>
</comment>
<dbReference type="STRING" id="410332.SAMN04488550_1391"/>
<feature type="compositionally biased region" description="Low complexity" evidence="1">
    <location>
        <begin position="228"/>
        <end position="260"/>
    </location>
</feature>
<keyword evidence="2" id="KW-1133">Transmembrane helix</keyword>
<organism evidence="4 5">
    <name type="scientific">Gordonia malaquae NBRC 108250</name>
    <dbReference type="NCBI Taxonomy" id="1223542"/>
    <lineage>
        <taxon>Bacteria</taxon>
        <taxon>Bacillati</taxon>
        <taxon>Actinomycetota</taxon>
        <taxon>Actinomycetes</taxon>
        <taxon>Mycobacteriales</taxon>
        <taxon>Gordoniaceae</taxon>
        <taxon>Gordonia</taxon>
    </lineage>
</organism>
<evidence type="ECO:0000313" key="4">
    <source>
        <dbReference type="EMBL" id="GAC81927.1"/>
    </source>
</evidence>
<feature type="region of interest" description="Disordered" evidence="1">
    <location>
        <begin position="1"/>
        <end position="20"/>
    </location>
</feature>
<protein>
    <recommendedName>
        <fullName evidence="3">Anti-sigma-D factor RsdA sigma factor binding region domain-containing protein</fullName>
    </recommendedName>
</protein>
<feature type="region of interest" description="Disordered" evidence="1">
    <location>
        <begin position="187"/>
        <end position="270"/>
    </location>
</feature>
<proteinExistence type="predicted"/>